<feature type="compositionally biased region" description="Polar residues" evidence="1">
    <location>
        <begin position="100"/>
        <end position="109"/>
    </location>
</feature>
<dbReference type="EMBL" id="BKZV01000002">
    <property type="protein sequence ID" value="GER82918.1"/>
    <property type="molecule type" value="Genomic_DNA"/>
</dbReference>
<feature type="compositionally biased region" description="Low complexity" evidence="1">
    <location>
        <begin position="84"/>
        <end position="99"/>
    </location>
</feature>
<dbReference type="Proteomes" id="UP000334820">
    <property type="component" value="Unassembled WGS sequence"/>
</dbReference>
<feature type="compositionally biased region" description="Pro residues" evidence="1">
    <location>
        <begin position="23"/>
        <end position="36"/>
    </location>
</feature>
<feature type="transmembrane region" description="Helical" evidence="2">
    <location>
        <begin position="46"/>
        <end position="76"/>
    </location>
</feature>
<keyword evidence="2" id="KW-0812">Transmembrane</keyword>
<keyword evidence="4" id="KW-1185">Reference proteome</keyword>
<comment type="caution">
    <text evidence="3">The sequence shown here is derived from an EMBL/GenBank/DDBJ whole genome shotgun (WGS) entry which is preliminary data.</text>
</comment>
<evidence type="ECO:0000313" key="3">
    <source>
        <dbReference type="EMBL" id="GER82918.1"/>
    </source>
</evidence>
<dbReference type="AlphaFoldDB" id="A0A5J4K1L8"/>
<name>A0A5J4K1L8_9CHLR</name>
<keyword evidence="2" id="KW-1133">Transmembrane helix</keyword>
<evidence type="ECO:0000256" key="1">
    <source>
        <dbReference type="SAM" id="MobiDB-lite"/>
    </source>
</evidence>
<gene>
    <name evidence="3" type="ORF">KTAU_15550</name>
</gene>
<protein>
    <recommendedName>
        <fullName evidence="5">DUF4352 domain-containing protein</fullName>
    </recommendedName>
</protein>
<keyword evidence="2" id="KW-0472">Membrane</keyword>
<evidence type="ECO:0000256" key="2">
    <source>
        <dbReference type="SAM" id="Phobius"/>
    </source>
</evidence>
<evidence type="ECO:0008006" key="5">
    <source>
        <dbReference type="Google" id="ProtNLM"/>
    </source>
</evidence>
<sequence>MGQRQPGYMPPPPTPSYGQQGAMPPPQPGNVPPPYARPQRNASRGVITGLSCSVLLIISLIVVVCGALSLGGYLLLRNFASTGATSSSSYSSGTSGSTTLHSNTPTSIPTRTFPVNGTLTYSSITITVVNVQLASSFPDDLNATNSATLLRVLLKENNGTNDFASYSYNEIARLILPDQTSVAPNALQYGGAPQPSSTRTNWLDFPVPNNVDVSHTLLRLGAPTEATMDIPLQNKPDLTKYDPSTTRPTNAQTTYAGLKWTVTETSVSWSAQGKQADSGKRFLTLSFRIDNLSNQDVGFNADDFMRLQVGSDRFPPTANTLHMIVKAGTTNQTGDVIFTLPEGTTACTVIMMQSDLLPNSQEAQIPLQLSSNKTSA</sequence>
<reference evidence="3 4" key="1">
    <citation type="journal article" date="2019" name="Int. J. Syst. Evol. Microbiol.">
        <title>Thermogemmatispora aurantia sp. nov. and Thermogemmatispora argillosa sp. nov., within the class Ktedonobacteria, and emended description of the genus Thermogemmatispora.</title>
        <authorList>
            <person name="Zheng Y."/>
            <person name="Wang C.M."/>
            <person name="Sakai Y."/>
            <person name="Abe K."/>
            <person name="Yokota A."/>
            <person name="Yabe S."/>
        </authorList>
    </citation>
    <scope>NUCLEOTIDE SEQUENCE [LARGE SCALE GENOMIC DNA]</scope>
    <source>
        <strain evidence="3 4">A1-2</strain>
    </source>
</reference>
<organism evidence="3 4">
    <name type="scientific">Thermogemmatispora aurantia</name>
    <dbReference type="NCBI Taxonomy" id="2045279"/>
    <lineage>
        <taxon>Bacteria</taxon>
        <taxon>Bacillati</taxon>
        <taxon>Chloroflexota</taxon>
        <taxon>Ktedonobacteria</taxon>
        <taxon>Thermogemmatisporales</taxon>
        <taxon>Thermogemmatisporaceae</taxon>
        <taxon>Thermogemmatispora</taxon>
    </lineage>
</organism>
<feature type="region of interest" description="Disordered" evidence="1">
    <location>
        <begin position="1"/>
        <end position="38"/>
    </location>
</feature>
<feature type="region of interest" description="Disordered" evidence="1">
    <location>
        <begin position="229"/>
        <end position="250"/>
    </location>
</feature>
<proteinExistence type="predicted"/>
<feature type="region of interest" description="Disordered" evidence="1">
    <location>
        <begin position="84"/>
        <end position="109"/>
    </location>
</feature>
<accession>A0A5J4K1L8</accession>
<evidence type="ECO:0000313" key="4">
    <source>
        <dbReference type="Proteomes" id="UP000334820"/>
    </source>
</evidence>